<dbReference type="Gene3D" id="1.10.630.10">
    <property type="entry name" value="Cytochrome P450"/>
    <property type="match status" value="1"/>
</dbReference>
<feature type="region of interest" description="Disordered" evidence="5">
    <location>
        <begin position="467"/>
        <end position="487"/>
    </location>
</feature>
<keyword evidence="7" id="KW-1185">Reference proteome</keyword>
<organism evidence="6 7">
    <name type="scientific">Patellaria atrata CBS 101060</name>
    <dbReference type="NCBI Taxonomy" id="1346257"/>
    <lineage>
        <taxon>Eukaryota</taxon>
        <taxon>Fungi</taxon>
        <taxon>Dikarya</taxon>
        <taxon>Ascomycota</taxon>
        <taxon>Pezizomycotina</taxon>
        <taxon>Dothideomycetes</taxon>
        <taxon>Dothideomycetes incertae sedis</taxon>
        <taxon>Patellariales</taxon>
        <taxon>Patellariaceae</taxon>
        <taxon>Patellaria</taxon>
    </lineage>
</organism>
<sequence>MTFTIEKTFVSYEDVNVELPSPWLLDHFVLSLLLPISLLVYYSYWTSNINRKPKVRRPFTVPYTVPILKSTFRFFFKGGDIFLYTARYLRDQAAVRLALFNQDIYLIHGAKNINEIFQNQQFTVVWAYGIALRSCFGMGRKAVSMYFNDTSGSRTKPIPGSNIAPHNRVGYKTHENILHGILGAGHVHAFNRYENAIFKELNGLEIGDEWVEYPDFTDFYHDSVGTCILRMLYGPTISEDPVFNRNLWKYDSWVMSLAKRLPRFLIPEAYRLRDYMLGALKNWHALAREGSKNAIYDREADSDPFWGRKMMRERHEMQLTIDNQDYDSIASAELAMVWASVANIVPSTMSLALHVFLDKPALADIRTSVASTVEPGERLKFDIRKLEKQNLLLSMYAETLRFTVQLHVPRCSPYEDVTIGGVSIPNGQAMVINTWLAHTDEDSWDTRNGAYPLTSFWGKRFLVDPKDPSSGPGHKKPKTAPSDTQSNEHYFSTYGLEGAWIPYGGGLNACPGRIIAKQIMLVSCAMMCTMFDVEILADAKALEFSTSRFGFGTRRPVGKVPFRIRRRQIPDFETDR</sequence>
<accession>A0A9P4S840</accession>
<dbReference type="InterPro" id="IPR050529">
    <property type="entry name" value="CYP450_sterol_14alpha_dmase"/>
</dbReference>
<dbReference type="Pfam" id="PF00067">
    <property type="entry name" value="p450"/>
    <property type="match status" value="1"/>
</dbReference>
<dbReference type="GO" id="GO:0008395">
    <property type="term" value="F:steroid hydroxylase activity"/>
    <property type="evidence" value="ECO:0007669"/>
    <property type="project" value="TreeGrafter"/>
</dbReference>
<evidence type="ECO:0000256" key="5">
    <source>
        <dbReference type="SAM" id="MobiDB-lite"/>
    </source>
</evidence>
<dbReference type="InterPro" id="IPR001128">
    <property type="entry name" value="Cyt_P450"/>
</dbReference>
<keyword evidence="4" id="KW-0408">Iron</keyword>
<keyword evidence="3" id="KW-0479">Metal-binding</keyword>
<dbReference type="AlphaFoldDB" id="A0A9P4S840"/>
<dbReference type="GO" id="GO:0016705">
    <property type="term" value="F:oxidoreductase activity, acting on paired donors, with incorporation or reduction of molecular oxygen"/>
    <property type="evidence" value="ECO:0007669"/>
    <property type="project" value="InterPro"/>
</dbReference>
<name>A0A9P4S840_9PEZI</name>
<evidence type="ECO:0000313" key="7">
    <source>
        <dbReference type="Proteomes" id="UP000799429"/>
    </source>
</evidence>
<evidence type="ECO:0000256" key="2">
    <source>
        <dbReference type="ARBA" id="ARBA00022617"/>
    </source>
</evidence>
<dbReference type="PANTHER" id="PTHR24304:SF2">
    <property type="entry name" value="24-HYDROXYCHOLESTEROL 7-ALPHA-HYDROXYLASE"/>
    <property type="match status" value="1"/>
</dbReference>
<evidence type="ECO:0000256" key="3">
    <source>
        <dbReference type="ARBA" id="ARBA00022723"/>
    </source>
</evidence>
<dbReference type="GO" id="GO:0005506">
    <property type="term" value="F:iron ion binding"/>
    <property type="evidence" value="ECO:0007669"/>
    <property type="project" value="InterPro"/>
</dbReference>
<reference evidence="6" key="1">
    <citation type="journal article" date="2020" name="Stud. Mycol.">
        <title>101 Dothideomycetes genomes: a test case for predicting lifestyles and emergence of pathogens.</title>
        <authorList>
            <person name="Haridas S."/>
            <person name="Albert R."/>
            <person name="Binder M."/>
            <person name="Bloem J."/>
            <person name="Labutti K."/>
            <person name="Salamov A."/>
            <person name="Andreopoulos B."/>
            <person name="Baker S."/>
            <person name="Barry K."/>
            <person name="Bills G."/>
            <person name="Bluhm B."/>
            <person name="Cannon C."/>
            <person name="Castanera R."/>
            <person name="Culley D."/>
            <person name="Daum C."/>
            <person name="Ezra D."/>
            <person name="Gonzalez J."/>
            <person name="Henrissat B."/>
            <person name="Kuo A."/>
            <person name="Liang C."/>
            <person name="Lipzen A."/>
            <person name="Lutzoni F."/>
            <person name="Magnuson J."/>
            <person name="Mondo S."/>
            <person name="Nolan M."/>
            <person name="Ohm R."/>
            <person name="Pangilinan J."/>
            <person name="Park H.-J."/>
            <person name="Ramirez L."/>
            <person name="Alfaro M."/>
            <person name="Sun H."/>
            <person name="Tritt A."/>
            <person name="Yoshinaga Y."/>
            <person name="Zwiers L.-H."/>
            <person name="Turgeon B."/>
            <person name="Goodwin S."/>
            <person name="Spatafora J."/>
            <person name="Crous P."/>
            <person name="Grigoriev I."/>
        </authorList>
    </citation>
    <scope>NUCLEOTIDE SEQUENCE</scope>
    <source>
        <strain evidence="6">CBS 101060</strain>
    </source>
</reference>
<evidence type="ECO:0000313" key="6">
    <source>
        <dbReference type="EMBL" id="KAF2837774.1"/>
    </source>
</evidence>
<dbReference type="PANTHER" id="PTHR24304">
    <property type="entry name" value="CYTOCHROME P450 FAMILY 7"/>
    <property type="match status" value="1"/>
</dbReference>
<keyword evidence="2" id="KW-0349">Heme</keyword>
<comment type="similarity">
    <text evidence="1">Belongs to the cytochrome P450 family.</text>
</comment>
<evidence type="ECO:0000256" key="4">
    <source>
        <dbReference type="ARBA" id="ARBA00023004"/>
    </source>
</evidence>
<evidence type="ECO:0000256" key="1">
    <source>
        <dbReference type="ARBA" id="ARBA00010617"/>
    </source>
</evidence>
<dbReference type="SUPFAM" id="SSF48264">
    <property type="entry name" value="Cytochrome P450"/>
    <property type="match status" value="1"/>
</dbReference>
<comment type="caution">
    <text evidence="6">The sequence shown here is derived from an EMBL/GenBank/DDBJ whole genome shotgun (WGS) entry which is preliminary data.</text>
</comment>
<proteinExistence type="inferred from homology"/>
<gene>
    <name evidence="6" type="ORF">M501DRAFT_937123</name>
</gene>
<dbReference type="GO" id="GO:0020037">
    <property type="term" value="F:heme binding"/>
    <property type="evidence" value="ECO:0007669"/>
    <property type="project" value="InterPro"/>
</dbReference>
<protein>
    <submittedName>
        <fullName evidence="6">Cytochrome P450</fullName>
    </submittedName>
</protein>
<dbReference type="EMBL" id="MU006098">
    <property type="protein sequence ID" value="KAF2837774.1"/>
    <property type="molecule type" value="Genomic_DNA"/>
</dbReference>
<dbReference type="Proteomes" id="UP000799429">
    <property type="component" value="Unassembled WGS sequence"/>
</dbReference>
<dbReference type="OrthoDB" id="1470350at2759"/>
<dbReference type="InterPro" id="IPR036396">
    <property type="entry name" value="Cyt_P450_sf"/>
</dbReference>